<organism evidence="3 4">
    <name type="scientific">Oceanivirga miroungae</name>
    <dbReference type="NCBI Taxonomy" id="1130046"/>
    <lineage>
        <taxon>Bacteria</taxon>
        <taxon>Fusobacteriati</taxon>
        <taxon>Fusobacteriota</taxon>
        <taxon>Fusobacteriia</taxon>
        <taxon>Fusobacteriales</taxon>
        <taxon>Leptotrichiaceae</taxon>
        <taxon>Oceanivirga</taxon>
    </lineage>
</organism>
<dbReference type="AlphaFoldDB" id="A0A6I8MA77"/>
<accession>A0A6I8MA77</accession>
<dbReference type="GO" id="GO:0009294">
    <property type="term" value="P:DNA-mediated transformation"/>
    <property type="evidence" value="ECO:0007669"/>
    <property type="project" value="InterPro"/>
</dbReference>
<reference evidence="3 4" key="1">
    <citation type="submission" date="2019-10" db="EMBL/GenBank/DDBJ databases">
        <authorList>
            <person name="Blom J."/>
        </authorList>
    </citation>
    <scope>NUCLEOTIDE SEQUENCE [LARGE SCALE GENOMIC DNA]</scope>
    <source>
        <strain evidence="3 4">ES3154-GLU</strain>
    </source>
</reference>
<feature type="domain" description="Smf/DprA SLOG" evidence="2">
    <location>
        <begin position="61"/>
        <end position="270"/>
    </location>
</feature>
<dbReference type="PANTHER" id="PTHR43022">
    <property type="entry name" value="PROTEIN SMF"/>
    <property type="match status" value="1"/>
</dbReference>
<dbReference type="InterPro" id="IPR057666">
    <property type="entry name" value="DrpA_SLOG"/>
</dbReference>
<evidence type="ECO:0000313" key="4">
    <source>
        <dbReference type="Proteomes" id="UP000419017"/>
    </source>
</evidence>
<dbReference type="Proteomes" id="UP000419017">
    <property type="component" value="Unassembled WGS sequence"/>
</dbReference>
<comment type="similarity">
    <text evidence="1">Belongs to the DprA/Smf family.</text>
</comment>
<evidence type="ECO:0000313" key="3">
    <source>
        <dbReference type="EMBL" id="VWL85730.1"/>
    </source>
</evidence>
<keyword evidence="4" id="KW-1185">Reference proteome</keyword>
<sequence>MKWEDLICSKLSEDQIRALMLENSSVDELLQKQHLYKDKIKYELEYAYKNSFKIEDKPYKIMSYMDSNYPKYLKEISDFPPYLYYIGNEINIENIVTVSGTRINSQIGKISTEKIVDELSNYEGVSIVNGVSNGIDTIAVKRAISKNIPVIAVIPTNILSFYPYENTYLKDLICENGCIISEIPIEKRIKKEDFIKRNRIIVGLSRAVCITESYIKGKSNILVNYALEYEREIYAIPGSILNKSSELCNKLIMENKAKLVLSADDIASEYAWRKLK</sequence>
<name>A0A6I8MA77_9FUSO</name>
<dbReference type="PANTHER" id="PTHR43022:SF1">
    <property type="entry name" value="PROTEIN SMF"/>
    <property type="match status" value="1"/>
</dbReference>
<evidence type="ECO:0000256" key="1">
    <source>
        <dbReference type="ARBA" id="ARBA00006525"/>
    </source>
</evidence>
<evidence type="ECO:0000259" key="2">
    <source>
        <dbReference type="Pfam" id="PF02481"/>
    </source>
</evidence>
<protein>
    <submittedName>
        <fullName evidence="3">DNA protecting protein DprA</fullName>
    </submittedName>
</protein>
<proteinExistence type="inferred from homology"/>
<dbReference type="Gene3D" id="3.40.50.450">
    <property type="match status" value="1"/>
</dbReference>
<dbReference type="Pfam" id="PF02481">
    <property type="entry name" value="DNA_processg_A"/>
    <property type="match status" value="1"/>
</dbReference>
<gene>
    <name evidence="3" type="ORF">OMES3154_01018</name>
</gene>
<dbReference type="RefSeq" id="WP_156683704.1">
    <property type="nucleotide sequence ID" value="NZ_CABWIB010000001.1"/>
</dbReference>
<dbReference type="EMBL" id="CABWIB010000001">
    <property type="protein sequence ID" value="VWL85730.1"/>
    <property type="molecule type" value="Genomic_DNA"/>
</dbReference>
<dbReference type="InterPro" id="IPR003488">
    <property type="entry name" value="DprA"/>
</dbReference>
<dbReference type="SUPFAM" id="SSF102405">
    <property type="entry name" value="MCP/YpsA-like"/>
    <property type="match status" value="1"/>
</dbReference>